<dbReference type="Gramene" id="Kaladp0051s0084.1.v1.1">
    <property type="protein sequence ID" value="Kaladp0051s0084.1.v1.1"/>
    <property type="gene ID" value="Kaladp0051s0084.v1.1"/>
</dbReference>
<keyword evidence="3" id="KW-0805">Transcription regulation</keyword>
<dbReference type="Pfam" id="PF11571">
    <property type="entry name" value="Med27"/>
    <property type="match status" value="1"/>
</dbReference>
<dbReference type="GO" id="GO:0003713">
    <property type="term" value="F:transcription coactivator activity"/>
    <property type="evidence" value="ECO:0007669"/>
    <property type="project" value="TreeGrafter"/>
</dbReference>
<evidence type="ECO:0000256" key="1">
    <source>
        <dbReference type="ARBA" id="ARBA00004123"/>
    </source>
</evidence>
<feature type="region of interest" description="Disordered" evidence="6">
    <location>
        <begin position="159"/>
        <end position="187"/>
    </location>
</feature>
<dbReference type="EnsemblPlants" id="Kaladp0051s0084.3.v1.1">
    <property type="protein sequence ID" value="Kaladp0051s0084.3.v1.1"/>
    <property type="gene ID" value="Kaladp0051s0084.v1.1"/>
</dbReference>
<dbReference type="AlphaFoldDB" id="A0A7N0U328"/>
<evidence type="ECO:0000256" key="2">
    <source>
        <dbReference type="ARBA" id="ARBA00008048"/>
    </source>
</evidence>
<dbReference type="GO" id="GO:0016592">
    <property type="term" value="C:mediator complex"/>
    <property type="evidence" value="ECO:0007669"/>
    <property type="project" value="EnsemblPlants"/>
</dbReference>
<dbReference type="PANTHER" id="PTHR13130:SF4">
    <property type="entry name" value="MEDIATOR OF RNA POLYMERASE II TRANSCRIPTION SUBUNIT 27"/>
    <property type="match status" value="1"/>
</dbReference>
<evidence type="ECO:0000313" key="7">
    <source>
        <dbReference type="EnsemblPlants" id="Kaladp0051s0084.1.v1.1"/>
    </source>
</evidence>
<dbReference type="GO" id="GO:0006357">
    <property type="term" value="P:regulation of transcription by RNA polymerase II"/>
    <property type="evidence" value="ECO:0007669"/>
    <property type="project" value="TreeGrafter"/>
</dbReference>
<keyword evidence="4" id="KW-0804">Transcription</keyword>
<reference evidence="7" key="1">
    <citation type="submission" date="2021-01" db="UniProtKB">
        <authorList>
            <consortium name="EnsemblPlants"/>
        </authorList>
    </citation>
    <scope>IDENTIFICATION</scope>
</reference>
<comment type="subcellular location">
    <subcellularLocation>
        <location evidence="1">Nucleus</location>
    </subcellularLocation>
</comment>
<dbReference type="EnsemblPlants" id="Kaladp0051s0084.2.v1.1">
    <property type="protein sequence ID" value="Kaladp0051s0084.2.v1.1"/>
    <property type="gene ID" value="Kaladp0051s0084.v1.1"/>
</dbReference>
<sequence>MQQIQTQTPPPDAAAGAPTKDAPPKQVALAMERLTQAGRLIADIRLGVDRVLEALFVASDPHQTNNKPLHLFVKEDAAVRQHLQDLRAIGCKLEESGVLNESLRSRSNSWGLHMPLVCPDGAVVAYAWKRQLAGQAGASAVDRTRLALKAFTDQKRRFFPHLDDGANGQTSTNEPGAKRHAGSQPSVVSPLEELHDCVSLPNILKRLEKEIPQMKIYTYQRLEWLKKAVSLSSSSSLIENPETSKEHSFRASSTKLIPGSDDAISGAGDVDKIAVIELLVPSVFRALISLHSAGSTDPDTVSFFSPDEGGSYVHPRGVSIFHVFKHVTEQAATAMQFFLSSRSDAALYLLMRWISTYQSLFTKVCSKCGRLLSMDKQSALLLPPVNRPFQQLSFSKISTKQPSSTAKDQNLDSYQAYHIGCLSEEM</sequence>
<dbReference type="Gramene" id="Kaladp0051s0084.3.v1.1">
    <property type="protein sequence ID" value="Kaladp0051s0084.3.v1.1"/>
    <property type="gene ID" value="Kaladp0051s0084.v1.1"/>
</dbReference>
<dbReference type="Gramene" id="Kaladp0051s0084.2.v1.1">
    <property type="protein sequence ID" value="Kaladp0051s0084.2.v1.1"/>
    <property type="gene ID" value="Kaladp0051s0084.v1.1"/>
</dbReference>
<keyword evidence="8" id="KW-1185">Reference proteome</keyword>
<dbReference type="PANTHER" id="PTHR13130">
    <property type="entry name" value="34 KDA TRANSCRIPTIONAL CO-ACTIVATOR-RELATED"/>
    <property type="match status" value="1"/>
</dbReference>
<dbReference type="InterPro" id="IPR021627">
    <property type="entry name" value="Mediator_Med27"/>
</dbReference>
<feature type="region of interest" description="Disordered" evidence="6">
    <location>
        <begin position="1"/>
        <end position="23"/>
    </location>
</feature>
<dbReference type="Proteomes" id="UP000594263">
    <property type="component" value="Unplaced"/>
</dbReference>
<name>A0A7N0U328_KALFE</name>
<proteinExistence type="inferred from homology"/>
<dbReference type="OMA" id="YRHITEH"/>
<protein>
    <recommendedName>
        <fullName evidence="9">Mediator of RNA polymerase II transcription subunit 27</fullName>
    </recommendedName>
</protein>
<accession>A0A7N0U328</accession>
<comment type="similarity">
    <text evidence="2">Belongs to the Mediator complex subunit 27 family.</text>
</comment>
<dbReference type="EnsemblPlants" id="Kaladp0051s0084.1.v1.1">
    <property type="protein sequence ID" value="Kaladp0051s0084.1.v1.1"/>
    <property type="gene ID" value="Kaladp0051s0084.v1.1"/>
</dbReference>
<evidence type="ECO:0000256" key="4">
    <source>
        <dbReference type="ARBA" id="ARBA00023163"/>
    </source>
</evidence>
<evidence type="ECO:0000256" key="5">
    <source>
        <dbReference type="ARBA" id="ARBA00023242"/>
    </source>
</evidence>
<evidence type="ECO:0000313" key="8">
    <source>
        <dbReference type="Proteomes" id="UP000594263"/>
    </source>
</evidence>
<keyword evidence="5" id="KW-0539">Nucleus</keyword>
<evidence type="ECO:0000256" key="3">
    <source>
        <dbReference type="ARBA" id="ARBA00023015"/>
    </source>
</evidence>
<evidence type="ECO:0008006" key="9">
    <source>
        <dbReference type="Google" id="ProtNLM"/>
    </source>
</evidence>
<evidence type="ECO:0000256" key="6">
    <source>
        <dbReference type="SAM" id="MobiDB-lite"/>
    </source>
</evidence>
<organism evidence="7 8">
    <name type="scientific">Kalanchoe fedtschenkoi</name>
    <name type="common">Lavender scallops</name>
    <name type="synonym">South American air plant</name>
    <dbReference type="NCBI Taxonomy" id="63787"/>
    <lineage>
        <taxon>Eukaryota</taxon>
        <taxon>Viridiplantae</taxon>
        <taxon>Streptophyta</taxon>
        <taxon>Embryophyta</taxon>
        <taxon>Tracheophyta</taxon>
        <taxon>Spermatophyta</taxon>
        <taxon>Magnoliopsida</taxon>
        <taxon>eudicotyledons</taxon>
        <taxon>Gunneridae</taxon>
        <taxon>Pentapetalae</taxon>
        <taxon>Saxifragales</taxon>
        <taxon>Crassulaceae</taxon>
        <taxon>Kalanchoe</taxon>
    </lineage>
</organism>